<evidence type="ECO:0000259" key="2">
    <source>
        <dbReference type="Pfam" id="PF18566"/>
    </source>
</evidence>
<accession>A0A1Y5PKB2</accession>
<evidence type="ECO:0000313" key="3">
    <source>
        <dbReference type="EMBL" id="SBS79113.1"/>
    </source>
</evidence>
<dbReference type="EMBL" id="FLQS01000067">
    <property type="protein sequence ID" value="SBS79113.1"/>
    <property type="molecule type" value="Genomic_DNA"/>
</dbReference>
<dbReference type="AlphaFoldDB" id="A0A1Y5PKB2"/>
<reference evidence="3" key="1">
    <citation type="submission" date="2016-03" db="EMBL/GenBank/DDBJ databases">
        <authorList>
            <person name="Ploux O."/>
        </authorList>
    </citation>
    <scope>NUCLEOTIDE SEQUENCE</scope>
    <source>
        <strain evidence="3">UC10</strain>
    </source>
</reference>
<dbReference type="Pfam" id="PF18566">
    <property type="entry name" value="Ldi"/>
    <property type="match status" value="1"/>
</dbReference>
<keyword evidence="1" id="KW-0812">Transmembrane</keyword>
<protein>
    <recommendedName>
        <fullName evidence="2">Linalool dehydratase/isomerase domain-containing protein</fullName>
    </recommendedName>
</protein>
<feature type="transmembrane region" description="Helical" evidence="1">
    <location>
        <begin position="77"/>
        <end position="98"/>
    </location>
</feature>
<feature type="transmembrane region" description="Helical" evidence="1">
    <location>
        <begin position="105"/>
        <end position="124"/>
    </location>
</feature>
<feature type="transmembrane region" description="Helical" evidence="1">
    <location>
        <begin position="41"/>
        <end position="65"/>
    </location>
</feature>
<feature type="domain" description="Linalool dehydratase/isomerase" evidence="2">
    <location>
        <begin position="229"/>
        <end position="530"/>
    </location>
</feature>
<keyword evidence="1" id="KW-0472">Membrane</keyword>
<proteinExistence type="predicted"/>
<name>A0A1Y5PKB2_9MYCO</name>
<keyword evidence="1" id="KW-1133">Transmembrane helix</keyword>
<evidence type="ECO:0000256" key="1">
    <source>
        <dbReference type="SAM" id="Phobius"/>
    </source>
</evidence>
<feature type="transmembrane region" description="Helical" evidence="1">
    <location>
        <begin position="136"/>
        <end position="154"/>
    </location>
</feature>
<dbReference type="InterPro" id="IPR041411">
    <property type="entry name" value="Ldi"/>
</dbReference>
<organism evidence="3">
    <name type="scientific">uncultured Mycobacterium sp</name>
    <dbReference type="NCBI Taxonomy" id="171292"/>
    <lineage>
        <taxon>Bacteria</taxon>
        <taxon>Bacillati</taxon>
        <taxon>Actinomycetota</taxon>
        <taxon>Actinomycetes</taxon>
        <taxon>Mycobacteriales</taxon>
        <taxon>Mycobacteriaceae</taxon>
        <taxon>Mycobacterium</taxon>
        <taxon>environmental samples</taxon>
    </lineage>
</organism>
<sequence>MSLTVAGSVRESGVDSFDLPHRSRFNGPVASRRLRRTLAGYLILVVIGSLPTFFATSTACQALGLGLVAPGGGFLVFGWWAILGVALTLVAFAASFLLWFATGNVLAPIVTWLGAALVAAGAAIDVHGQPRHGPLVATVAIVAMVLGAVIFRRAMATRRATRRRAERARYLPTELAAIDRRCVPAQAGPRELDDTQLGHLRWLLGLGLQPVDQFDGFDVIEQFQPSALRYQINHVQYALAQAQRHYTPNFHGYLSAAQERLIEKLTIPTVWKYWRLERLWGRLSTNYDPAGFENIMLTGWSGICLNTFHANTGSDRFVGPDSLTFSLGNPRKTYRHDTHSFNDSLMRNFNRSPQTVYACEPNWTYSACNIYGINSVASHDAAFGTDRLDELREPFLRGLREELMSPAGDVIPFRSDYTGISIPFGAELMYFQAAGWIAPVFPQFARTLWAIACRETLKLHHGGLDEYLAKPFPLDAGNYRNTGLFARAAILFAAREFGDVQIADAAERAVNAYNEPVESGGMRRLARGSTFANALLAQALFTRPGDWTRLITTPAPASARTGPLLEHVEFTQATVAQAVSDGTDLRLVLRAVPGADHSGGVRLDLSRLRPAAVYTAIADGTRSEFTSDASGRASVDVVIAGRTEMVVAPSP</sequence>
<gene>
    <name evidence="3" type="ORF">MHPYR_70034</name>
</gene>